<dbReference type="PANTHER" id="PTHR46148:SF59">
    <property type="entry name" value="NUCLEOTIDYLTRANSFERASE, RIBONUCLEASE H"/>
    <property type="match status" value="1"/>
</dbReference>
<evidence type="ECO:0000313" key="7">
    <source>
        <dbReference type="Proteomes" id="UP001151760"/>
    </source>
</evidence>
<dbReference type="Proteomes" id="UP001151760">
    <property type="component" value="Unassembled WGS sequence"/>
</dbReference>
<dbReference type="InterPro" id="IPR036875">
    <property type="entry name" value="Znf_CCHC_sf"/>
</dbReference>
<dbReference type="PANTHER" id="PTHR46148">
    <property type="entry name" value="CHROMO DOMAIN-CONTAINING PROTEIN"/>
    <property type="match status" value="1"/>
</dbReference>
<evidence type="ECO:0000256" key="1">
    <source>
        <dbReference type="ARBA" id="ARBA00022670"/>
    </source>
</evidence>
<keyword evidence="1" id="KW-0645">Protease</keyword>
<keyword evidence="4" id="KW-0479">Metal-binding</keyword>
<sequence length="1336" mass="148829">MASQGAGRISCPLQGREGCSGGNGKGLTKKYFIDHLGIRHFKTNDLKVSYKDHVVSDFSLFCALDYTLHQAGIWLCGECFCTYTFSKSCKHADGIVVPAPSFEEVAIFGIPVPTRTDLSVVDSTSAGTLLADEAVVDGAVSEVHSLGFESICFDINLLSRVFSKKMRTVKCMPPKLRLGFAKLFCSALDNVLVNPGDLSVWRDSVDRLRLMSDRLVELTPSFSGVKKSNKHDEANVVQCKRKLGDGHFTAAIKVLTSFGVAPSTPKTMHELEAKHPYAPLLTLSSSPLGVDSLSVNKDLVLNRIRSFPKGTSYGRDGLRVQHLMDISGGTAFAVADDLLGSITGVVNLFLSGKCPSQLGEYIASAPLTPLVKRGGGIRPIAVGTMWRRIVSKVASSSIGNSMNTYLQDFQFGVGIPGGYEAVLHFVNRLIESKGNEVGLSMPLVDFKNAFNLVDMSVLLEETRARCPSIAPWVEFCYARPARLYYDDSLLWSCQGVQQGDPLGSLLFTLALHPLVQTINQSCELTLQAWYLDDGTIVRDTFMVAKALDIIKNDGPARGLFLNVDKTELFWRVKDPRNYCLNIIAKLPYCREVPIYHEPLIAIVVLGYEDWTGAVTDINEDGFLDTINYHSAATDFGVLPDGTRAKTRVDSNNADGSGSTNTGGTVIPEMHGCSYKTFMNGKPHSFKGTEGVVGLKRWFEKMEQVFEICKCAEDDKVKFAMCTFEGRALTWWNRNTLTLKGDDIEAYSNRFHELVLMCPELVSTESKKIEKYIRGFPERIKGNITSSKPATLHEAINMARELVEQSVQAPAGGKIYAGNLPKCNRCNLHHHGPCPQKCQRCQRIGHMEKDCRVRLQGAGNDFLQNVTCFGCGEKGHFKDKCPKAGNQQNDGARGRAYVVIKNPQQESGCGHGREGRKGSYDLLGLLLSREIEFCIDLIPGVSPVVKSPYRLAPSEMLELSNQLKDSEKGFYWTKSLTMGSTSAFCQEERRKIKSLKSTEDDLDLLKKEKLLSRQGTGDPCVTQEIRSFLGLAGYYRRFIENFSKITKSLTLLTQKNKAYVWGDKQDEAFQILKEKLCNAPVLALPDGPDDFVVYCDASKQGFGCVLMQRDKVIAYTSRQLKKHEKNYTTHDLELVRFKYAPKGGGSSYSVTTSVRSNYPPGKANSEASKDLKAPTEWLRGLEKNTVRNEMMGELYFFDVIWDSISWWRKPLEFKVGDRVLLKVSPWNGVVRFGKKGKLAPRYVGPFEIVEHVGPVAYRLKLPQELSCVHDTFHVSNLKKCLAEPNVHVPLDEIEIDENLRFVEEPIESVERDVKRLKQRRIPLVKARWNSRQGAEYT</sequence>
<dbReference type="InterPro" id="IPR041577">
    <property type="entry name" value="RT_RNaseH_2"/>
</dbReference>
<dbReference type="Pfam" id="PF17919">
    <property type="entry name" value="RT_RNaseH_2"/>
    <property type="match status" value="1"/>
</dbReference>
<accession>A0ABQ5BBE8</accession>
<dbReference type="Pfam" id="PF24626">
    <property type="entry name" value="SH3_Tf2-1"/>
    <property type="match status" value="1"/>
</dbReference>
<reference evidence="6" key="1">
    <citation type="journal article" date="2022" name="Int. J. Mol. Sci.">
        <title>Draft Genome of Tanacetum Coccineum: Genomic Comparison of Closely Related Tanacetum-Family Plants.</title>
        <authorList>
            <person name="Yamashiro T."/>
            <person name="Shiraishi A."/>
            <person name="Nakayama K."/>
            <person name="Satake H."/>
        </authorList>
    </citation>
    <scope>NUCLEOTIDE SEQUENCE</scope>
</reference>
<name>A0ABQ5BBE8_9ASTR</name>
<dbReference type="SUPFAM" id="SSF56672">
    <property type="entry name" value="DNA/RNA polymerases"/>
    <property type="match status" value="2"/>
</dbReference>
<proteinExistence type="predicted"/>
<dbReference type="InterPro" id="IPR000477">
    <property type="entry name" value="RT_dom"/>
</dbReference>
<protein>
    <submittedName>
        <fullName evidence="6">Reverse transcriptase domain-containing protein</fullName>
    </submittedName>
</protein>
<reference evidence="6" key="2">
    <citation type="submission" date="2022-01" db="EMBL/GenBank/DDBJ databases">
        <authorList>
            <person name="Yamashiro T."/>
            <person name="Shiraishi A."/>
            <person name="Satake H."/>
            <person name="Nakayama K."/>
        </authorList>
    </citation>
    <scope>NUCLEOTIDE SEQUENCE</scope>
</reference>
<keyword evidence="6" id="KW-0695">RNA-directed DNA polymerase</keyword>
<feature type="domain" description="CCHC-type" evidence="5">
    <location>
        <begin position="836"/>
        <end position="851"/>
    </location>
</feature>
<dbReference type="PROSITE" id="PS50158">
    <property type="entry name" value="ZF_CCHC"/>
    <property type="match status" value="2"/>
</dbReference>
<dbReference type="SUPFAM" id="SSF57756">
    <property type="entry name" value="Retrovirus zinc finger-like domains"/>
    <property type="match status" value="1"/>
</dbReference>
<comment type="caution">
    <text evidence="6">The sequence shown here is derived from an EMBL/GenBank/DDBJ whole genome shotgun (WGS) entry which is preliminary data.</text>
</comment>
<dbReference type="InterPro" id="IPR001878">
    <property type="entry name" value="Znf_CCHC"/>
</dbReference>
<evidence type="ECO:0000256" key="4">
    <source>
        <dbReference type="PROSITE-ProRule" id="PRU00047"/>
    </source>
</evidence>
<dbReference type="SMART" id="SM00343">
    <property type="entry name" value="ZnF_C2HC"/>
    <property type="match status" value="2"/>
</dbReference>
<dbReference type="Gene3D" id="3.30.70.270">
    <property type="match status" value="1"/>
</dbReference>
<evidence type="ECO:0000313" key="6">
    <source>
        <dbReference type="EMBL" id="GJT10739.1"/>
    </source>
</evidence>
<dbReference type="Gene3D" id="4.10.60.10">
    <property type="entry name" value="Zinc finger, CCHC-type"/>
    <property type="match status" value="1"/>
</dbReference>
<gene>
    <name evidence="6" type="ORF">Tco_0857781</name>
</gene>
<dbReference type="Pfam" id="PF00078">
    <property type="entry name" value="RVT_1"/>
    <property type="match status" value="1"/>
</dbReference>
<feature type="domain" description="CCHC-type" evidence="5">
    <location>
        <begin position="867"/>
        <end position="882"/>
    </location>
</feature>
<dbReference type="EMBL" id="BQNB010013011">
    <property type="protein sequence ID" value="GJT10739.1"/>
    <property type="molecule type" value="Genomic_DNA"/>
</dbReference>
<evidence type="ECO:0000256" key="2">
    <source>
        <dbReference type="ARBA" id="ARBA00022750"/>
    </source>
</evidence>
<keyword evidence="7" id="KW-1185">Reference proteome</keyword>
<evidence type="ECO:0000259" key="5">
    <source>
        <dbReference type="PROSITE" id="PS50158"/>
    </source>
</evidence>
<keyword evidence="3" id="KW-0238">DNA-binding</keyword>
<keyword evidence="4" id="KW-0862">Zinc</keyword>
<evidence type="ECO:0000256" key="3">
    <source>
        <dbReference type="ARBA" id="ARBA00023125"/>
    </source>
</evidence>
<dbReference type="GO" id="GO:0003964">
    <property type="term" value="F:RNA-directed DNA polymerase activity"/>
    <property type="evidence" value="ECO:0007669"/>
    <property type="project" value="UniProtKB-KW"/>
</dbReference>
<keyword evidence="6" id="KW-0548">Nucleotidyltransferase</keyword>
<dbReference type="InterPro" id="IPR043502">
    <property type="entry name" value="DNA/RNA_pol_sf"/>
</dbReference>
<keyword evidence="6" id="KW-0808">Transferase</keyword>
<dbReference type="InterPro" id="IPR043128">
    <property type="entry name" value="Rev_trsase/Diguanyl_cyclase"/>
</dbReference>
<organism evidence="6 7">
    <name type="scientific">Tanacetum coccineum</name>
    <dbReference type="NCBI Taxonomy" id="301880"/>
    <lineage>
        <taxon>Eukaryota</taxon>
        <taxon>Viridiplantae</taxon>
        <taxon>Streptophyta</taxon>
        <taxon>Embryophyta</taxon>
        <taxon>Tracheophyta</taxon>
        <taxon>Spermatophyta</taxon>
        <taxon>Magnoliopsida</taxon>
        <taxon>eudicotyledons</taxon>
        <taxon>Gunneridae</taxon>
        <taxon>Pentapetalae</taxon>
        <taxon>asterids</taxon>
        <taxon>campanulids</taxon>
        <taxon>Asterales</taxon>
        <taxon>Asteraceae</taxon>
        <taxon>Asteroideae</taxon>
        <taxon>Anthemideae</taxon>
        <taxon>Anthemidinae</taxon>
        <taxon>Tanacetum</taxon>
    </lineage>
</organism>
<keyword evidence="2" id="KW-0378">Hydrolase</keyword>
<keyword evidence="4" id="KW-0863">Zinc-finger</keyword>
<dbReference type="InterPro" id="IPR056924">
    <property type="entry name" value="SH3_Tf2-1"/>
</dbReference>
<keyword evidence="2" id="KW-0064">Aspartyl protease</keyword>